<keyword evidence="2" id="KW-0488">Methylation</keyword>
<evidence type="ECO:0000256" key="5">
    <source>
        <dbReference type="SAM" id="MobiDB-lite"/>
    </source>
</evidence>
<dbReference type="KEGG" id="ftj:FTUN_6889"/>
<feature type="compositionally biased region" description="Low complexity" evidence="5">
    <location>
        <begin position="533"/>
        <end position="553"/>
    </location>
</feature>
<dbReference type="PROSITE" id="PS50111">
    <property type="entry name" value="CHEMOTAXIS_TRANSDUC_2"/>
    <property type="match status" value="1"/>
</dbReference>
<dbReference type="GO" id="GO:0006935">
    <property type="term" value="P:chemotaxis"/>
    <property type="evidence" value="ECO:0007669"/>
    <property type="project" value="InterPro"/>
</dbReference>
<dbReference type="InterPro" id="IPR051310">
    <property type="entry name" value="MCP_chemotaxis"/>
</dbReference>
<dbReference type="Pfam" id="PF12729">
    <property type="entry name" value="4HB_MCP_1"/>
    <property type="match status" value="1"/>
</dbReference>
<feature type="domain" description="HAMP" evidence="8">
    <location>
        <begin position="212"/>
        <end position="264"/>
    </location>
</feature>
<dbReference type="InterPro" id="IPR004090">
    <property type="entry name" value="Chemotax_Me-accpt_rcpt"/>
</dbReference>
<evidence type="ECO:0000259" key="8">
    <source>
        <dbReference type="PROSITE" id="PS50885"/>
    </source>
</evidence>
<organism evidence="9 10">
    <name type="scientific">Frigoriglobus tundricola</name>
    <dbReference type="NCBI Taxonomy" id="2774151"/>
    <lineage>
        <taxon>Bacteria</taxon>
        <taxon>Pseudomonadati</taxon>
        <taxon>Planctomycetota</taxon>
        <taxon>Planctomycetia</taxon>
        <taxon>Gemmatales</taxon>
        <taxon>Gemmataceae</taxon>
        <taxon>Frigoriglobus</taxon>
    </lineage>
</organism>
<dbReference type="GO" id="GO:0004888">
    <property type="term" value="F:transmembrane signaling receptor activity"/>
    <property type="evidence" value="ECO:0007669"/>
    <property type="project" value="InterPro"/>
</dbReference>
<dbReference type="Proteomes" id="UP000503447">
    <property type="component" value="Chromosome"/>
</dbReference>
<feature type="region of interest" description="Disordered" evidence="5">
    <location>
        <begin position="515"/>
        <end position="553"/>
    </location>
</feature>
<sequence>MSWYLNRSITTKLMLAFLLTSGLMAGIGYLGAAGTARTSDTIKTLMERDLASRGAAREAATAFARLGRVVRHTVLVKAPADKQRFAAQVDEQTVAFLTFLEKMEETSSTDEDRAALAAVKRDFTEYQRGAKEAVRLTIAQKNDEAIGAIDALATWTKNVDASLSVFINAKSASAEQATARTMENAAGTRSTIILATIGVSVLAVFLGWFTARLVARPLNRTMLVLQSVAAGDLSQRVEVESTDEVRKMAEALNAALDKMGSAMREVRASSGAVAEASTQLAAASEEISSGAQEQASSLEECASSLEEMTSAVRQNADNAQQARQLAEGARDAAEKGGKVVTQAVTAMSGINQSSKRIADIITTIDEIAFQTNLLALNAAVEAARAGDQGRGFAVVAAEVRSLAQRAAASAKEIKGLIQDSLRKVEGGSELVNQSGQSLAEIVSAVKRAADIVTEIAAASKEQAAGVEQVSKAVAQMDQVTQANAAQTEELSGTAQGLTGQADQLRGLVARFKLDDGSADEPARPAAPAPRPAKPVARPAAKPSKPVKAVKPARPVPSLDLVGVSANGHHAAHGNEDGFVEM</sequence>
<dbReference type="PANTHER" id="PTHR43531:SF14">
    <property type="entry name" value="METHYL-ACCEPTING CHEMOTAXIS PROTEIN I-RELATED"/>
    <property type="match status" value="1"/>
</dbReference>
<keyword evidence="10" id="KW-1185">Reference proteome</keyword>
<evidence type="ECO:0000313" key="9">
    <source>
        <dbReference type="EMBL" id="QJW99287.1"/>
    </source>
</evidence>
<dbReference type="GO" id="GO:0005886">
    <property type="term" value="C:plasma membrane"/>
    <property type="evidence" value="ECO:0007669"/>
    <property type="project" value="TreeGrafter"/>
</dbReference>
<proteinExistence type="inferred from homology"/>
<evidence type="ECO:0000256" key="2">
    <source>
        <dbReference type="ARBA" id="ARBA00022481"/>
    </source>
</evidence>
<reference evidence="10" key="1">
    <citation type="submission" date="2020-05" db="EMBL/GenBank/DDBJ databases">
        <title>Frigoriglobus tundricola gen. nov., sp. nov., a psychrotolerant cellulolytic planctomycete of the family Gemmataceae with two divergent copies of 16S rRNA gene.</title>
        <authorList>
            <person name="Kulichevskaya I.S."/>
            <person name="Ivanova A.A."/>
            <person name="Naumoff D.G."/>
            <person name="Beletsky A.V."/>
            <person name="Rijpstra W.I.C."/>
            <person name="Sinninghe Damste J.S."/>
            <person name="Mardanov A.V."/>
            <person name="Ravin N.V."/>
            <person name="Dedysh S.N."/>
        </authorList>
    </citation>
    <scope>NUCLEOTIDE SEQUENCE [LARGE SCALE GENOMIC DNA]</scope>
    <source>
        <strain evidence="10">PL17</strain>
    </source>
</reference>
<dbReference type="RefSeq" id="WP_171474272.1">
    <property type="nucleotide sequence ID" value="NZ_CP053452.2"/>
</dbReference>
<dbReference type="PROSITE" id="PS50885">
    <property type="entry name" value="HAMP"/>
    <property type="match status" value="1"/>
</dbReference>
<gene>
    <name evidence="9" type="ORF">FTUN_6889</name>
</gene>
<dbReference type="FunFam" id="1.10.287.950:FF:000001">
    <property type="entry name" value="Methyl-accepting chemotaxis sensory transducer"/>
    <property type="match status" value="1"/>
</dbReference>
<feature type="domain" description="Methyl-accepting transducer" evidence="7">
    <location>
        <begin position="269"/>
        <end position="498"/>
    </location>
</feature>
<evidence type="ECO:0000256" key="4">
    <source>
        <dbReference type="PROSITE-ProRule" id="PRU00284"/>
    </source>
</evidence>
<dbReference type="EMBL" id="CP053452">
    <property type="protein sequence ID" value="QJW99287.1"/>
    <property type="molecule type" value="Genomic_DNA"/>
</dbReference>
<dbReference type="PANTHER" id="PTHR43531">
    <property type="entry name" value="PROTEIN ICFG"/>
    <property type="match status" value="1"/>
</dbReference>
<protein>
    <submittedName>
        <fullName evidence="9">Methyl-accepting chemotaxis protein I (Serine chemoreceptor protein)</fullName>
    </submittedName>
</protein>
<dbReference type="GO" id="GO:0007165">
    <property type="term" value="P:signal transduction"/>
    <property type="evidence" value="ECO:0007669"/>
    <property type="project" value="UniProtKB-KW"/>
</dbReference>
<dbReference type="SMART" id="SM00304">
    <property type="entry name" value="HAMP"/>
    <property type="match status" value="1"/>
</dbReference>
<evidence type="ECO:0000313" key="10">
    <source>
        <dbReference type="Proteomes" id="UP000503447"/>
    </source>
</evidence>
<dbReference type="SUPFAM" id="SSF58104">
    <property type="entry name" value="Methyl-accepting chemotaxis protein (MCP) signaling domain"/>
    <property type="match status" value="1"/>
</dbReference>
<dbReference type="InterPro" id="IPR024478">
    <property type="entry name" value="HlyB_4HB_MCP"/>
</dbReference>
<dbReference type="PRINTS" id="PR00260">
    <property type="entry name" value="CHEMTRNSDUCR"/>
</dbReference>
<dbReference type="InterPro" id="IPR004089">
    <property type="entry name" value="MCPsignal_dom"/>
</dbReference>
<comment type="similarity">
    <text evidence="3">Belongs to the methyl-accepting chemotaxis (MCP) protein family.</text>
</comment>
<evidence type="ECO:0000256" key="6">
    <source>
        <dbReference type="SAM" id="Phobius"/>
    </source>
</evidence>
<evidence type="ECO:0000256" key="1">
    <source>
        <dbReference type="ARBA" id="ARBA00004370"/>
    </source>
</evidence>
<evidence type="ECO:0000259" key="7">
    <source>
        <dbReference type="PROSITE" id="PS50111"/>
    </source>
</evidence>
<evidence type="ECO:0000256" key="3">
    <source>
        <dbReference type="ARBA" id="ARBA00029447"/>
    </source>
</evidence>
<name>A0A6M5YYS7_9BACT</name>
<keyword evidence="6" id="KW-1133">Transmembrane helix</keyword>
<dbReference type="InterPro" id="IPR003660">
    <property type="entry name" value="HAMP_dom"/>
</dbReference>
<dbReference type="Gene3D" id="1.10.287.950">
    <property type="entry name" value="Methyl-accepting chemotaxis protein"/>
    <property type="match status" value="1"/>
</dbReference>
<dbReference type="Pfam" id="PF00015">
    <property type="entry name" value="MCPsignal"/>
    <property type="match status" value="1"/>
</dbReference>
<keyword evidence="6" id="KW-0812">Transmembrane</keyword>
<comment type="subcellular location">
    <subcellularLocation>
        <location evidence="1">Membrane</location>
    </subcellularLocation>
</comment>
<feature type="transmembrane region" description="Helical" evidence="6">
    <location>
        <begin position="192"/>
        <end position="215"/>
    </location>
</feature>
<keyword evidence="9" id="KW-0675">Receptor</keyword>
<dbReference type="CDD" id="cd11386">
    <property type="entry name" value="MCP_signal"/>
    <property type="match status" value="1"/>
</dbReference>
<dbReference type="SMART" id="SM00283">
    <property type="entry name" value="MA"/>
    <property type="match status" value="1"/>
</dbReference>
<keyword evidence="4" id="KW-0807">Transducer</keyword>
<accession>A0A6M5YYS7</accession>
<keyword evidence="6" id="KW-0472">Membrane</keyword>
<dbReference type="CDD" id="cd06225">
    <property type="entry name" value="HAMP"/>
    <property type="match status" value="1"/>
</dbReference>
<dbReference type="AlphaFoldDB" id="A0A6M5YYS7"/>
<dbReference type="Pfam" id="PF00672">
    <property type="entry name" value="HAMP"/>
    <property type="match status" value="1"/>
</dbReference>